<organism evidence="1 2">
    <name type="scientific">Agathobacter rectalis</name>
    <dbReference type="NCBI Taxonomy" id="39491"/>
    <lineage>
        <taxon>Bacteria</taxon>
        <taxon>Bacillati</taxon>
        <taxon>Bacillota</taxon>
        <taxon>Clostridia</taxon>
        <taxon>Lachnospirales</taxon>
        <taxon>Lachnospiraceae</taxon>
        <taxon>Agathobacter</taxon>
    </lineage>
</organism>
<evidence type="ECO:0000313" key="2">
    <source>
        <dbReference type="Proteomes" id="UP000283683"/>
    </source>
</evidence>
<proteinExistence type="predicted"/>
<dbReference type="AlphaFoldDB" id="A0A413DGE2"/>
<dbReference type="PROSITE" id="PS51257">
    <property type="entry name" value="PROKAR_LIPOPROTEIN"/>
    <property type="match status" value="1"/>
</dbReference>
<protein>
    <recommendedName>
        <fullName evidence="3">Lipoprotein</fullName>
    </recommendedName>
</protein>
<dbReference type="EMBL" id="QSAZ01000021">
    <property type="protein sequence ID" value="RGW84988.1"/>
    <property type="molecule type" value="Genomic_DNA"/>
</dbReference>
<gene>
    <name evidence="1" type="ORF">DWV45_15225</name>
</gene>
<name>A0A413DGE2_9FIRM</name>
<evidence type="ECO:0008006" key="3">
    <source>
        <dbReference type="Google" id="ProtNLM"/>
    </source>
</evidence>
<evidence type="ECO:0000313" key="1">
    <source>
        <dbReference type="EMBL" id="RGW84988.1"/>
    </source>
</evidence>
<dbReference type="Proteomes" id="UP000283683">
    <property type="component" value="Unassembled WGS sequence"/>
</dbReference>
<accession>A0A413DGE2</accession>
<dbReference type="SUPFAM" id="SSF101898">
    <property type="entry name" value="NHL repeat"/>
    <property type="match status" value="1"/>
</dbReference>
<reference evidence="1 2" key="1">
    <citation type="submission" date="2018-08" db="EMBL/GenBank/DDBJ databases">
        <title>A genome reference for cultivated species of the human gut microbiota.</title>
        <authorList>
            <person name="Zou Y."/>
            <person name="Xue W."/>
            <person name="Luo G."/>
        </authorList>
    </citation>
    <scope>NUCLEOTIDE SEQUENCE [LARGE SCALE GENOMIC DNA]</scope>
    <source>
        <strain evidence="1 2">AF06-19</strain>
    </source>
</reference>
<comment type="caution">
    <text evidence="1">The sequence shown here is derived from an EMBL/GenBank/DDBJ whole genome shotgun (WGS) entry which is preliminary data.</text>
</comment>
<sequence>MRYVYEKKFFTICAIVFLGFTGCTHRECANIDLTTSSVGVIETSGNSKKSRIYFYNQNLEKTATLPLEYASLGSIFYNPVIYEDELYLIPQGKTNVKDEKKVLKIELKSGNQKIYEINQLAMNSICVNDKNIYTCNTLNGDSYINKCSKENNQVVSEKIEGVYVSKLLCSKDMLFAFATTKYGKEMNSYIYIYDAEELSFDEKIDITNYGGTHYKAILFDNNILFSNSVDSGDHPCNTVCIYSINDKTIETISFDQYYPLDLAVWDNILIVSHFDLVKREGGSISIYNLETKELNNIELGHDVEQMTINENVIYILSDKIIYQYELKDMNLYLKCKTQIKKSNEENYLSGIFYIKPESMKFTL</sequence>